<organism evidence="2 3">
    <name type="scientific">Lentzea alba</name>
    <dbReference type="NCBI Taxonomy" id="2714351"/>
    <lineage>
        <taxon>Bacteria</taxon>
        <taxon>Bacillati</taxon>
        <taxon>Actinomycetota</taxon>
        <taxon>Actinomycetes</taxon>
        <taxon>Pseudonocardiales</taxon>
        <taxon>Pseudonocardiaceae</taxon>
        <taxon>Lentzea</taxon>
    </lineage>
</organism>
<evidence type="ECO:0000256" key="1">
    <source>
        <dbReference type="SAM" id="Phobius"/>
    </source>
</evidence>
<gene>
    <name evidence="2" type="ORF">G7043_34365</name>
</gene>
<dbReference type="EMBL" id="JAAMPJ010000011">
    <property type="protein sequence ID" value="NGY64017.1"/>
    <property type="molecule type" value="Genomic_DNA"/>
</dbReference>
<proteinExistence type="predicted"/>
<reference evidence="2 3" key="1">
    <citation type="submission" date="2020-03" db="EMBL/GenBank/DDBJ databases">
        <title>Isolation and identification of active actinomycetes.</title>
        <authorList>
            <person name="Sun X."/>
        </authorList>
    </citation>
    <scope>NUCLEOTIDE SEQUENCE [LARGE SCALE GENOMIC DNA]</scope>
    <source>
        <strain evidence="2 3">NEAU-D13</strain>
    </source>
</reference>
<evidence type="ECO:0000313" key="2">
    <source>
        <dbReference type="EMBL" id="NGY64017.1"/>
    </source>
</evidence>
<keyword evidence="1" id="KW-0472">Membrane</keyword>
<evidence type="ECO:0000313" key="3">
    <source>
        <dbReference type="Proteomes" id="UP000481360"/>
    </source>
</evidence>
<name>A0A7C9W3I0_9PSEU</name>
<dbReference type="AlphaFoldDB" id="A0A7C9W3I0"/>
<keyword evidence="1" id="KW-0812">Transmembrane</keyword>
<dbReference type="RefSeq" id="WP_166052813.1">
    <property type="nucleotide sequence ID" value="NZ_JAAMPJ010000011.1"/>
</dbReference>
<accession>A0A7C9W3I0</accession>
<keyword evidence="1" id="KW-1133">Transmembrane helix</keyword>
<keyword evidence="3" id="KW-1185">Reference proteome</keyword>
<comment type="caution">
    <text evidence="2">The sequence shown here is derived from an EMBL/GenBank/DDBJ whole genome shotgun (WGS) entry which is preliminary data.</text>
</comment>
<feature type="transmembrane region" description="Helical" evidence="1">
    <location>
        <begin position="36"/>
        <end position="57"/>
    </location>
</feature>
<sequence length="297" mass="31853">MTSMLPPTRDLPPGRHIQIRAELERAVTGRRKSSRLAVPILAAAAAVAVVATGVMLFRPGTSEPTPAVQITPSPTSAQKVRETFGLAPERIAAIEEGCTKSSGVPGKLTLHQFDLVGTDGFALLYTDKAYVACQIDRGGKQYKAGGYQPMYIGYLAGHFAMDAGGSYPGGDTNPNFPELAGAPGYRVLAGRVDSSVARITYRAPDGKTAEAKIANGTYLVRMMYPSTWKATGDENGSSEMRVYDAAGNLLGGTGFEQEEKCWTMPGTNITLPDHDPIEKVETATKKCQPAPRWEWLQ</sequence>
<dbReference type="Proteomes" id="UP000481360">
    <property type="component" value="Unassembled WGS sequence"/>
</dbReference>
<protein>
    <submittedName>
        <fullName evidence="2">Uncharacterized protein</fullName>
    </submittedName>
</protein>